<comment type="caution">
    <text evidence="5">The sequence shown here is derived from an EMBL/GenBank/DDBJ whole genome shotgun (WGS) entry which is preliminary data.</text>
</comment>
<evidence type="ECO:0000256" key="2">
    <source>
        <dbReference type="ARBA" id="ARBA00022857"/>
    </source>
</evidence>
<evidence type="ECO:0000256" key="1">
    <source>
        <dbReference type="ARBA" id="ARBA00006484"/>
    </source>
</evidence>
<feature type="compositionally biased region" description="Basic residues" evidence="4">
    <location>
        <begin position="184"/>
        <end position="195"/>
    </location>
</feature>
<dbReference type="GO" id="GO:0016491">
    <property type="term" value="F:oxidoreductase activity"/>
    <property type="evidence" value="ECO:0007669"/>
    <property type="project" value="UniProtKB-KW"/>
</dbReference>
<gene>
    <name evidence="5" type="ORF">NCGR_LOCUS15100</name>
</gene>
<dbReference type="PANTHER" id="PTHR43490:SF73">
    <property type="entry name" value="OS07G0685800 PROTEIN"/>
    <property type="match status" value="1"/>
</dbReference>
<name>A0A811NBE2_9POAL</name>
<dbReference type="EMBL" id="CAJGYO010000004">
    <property type="protein sequence ID" value="CAD6222439.1"/>
    <property type="molecule type" value="Genomic_DNA"/>
</dbReference>
<comment type="similarity">
    <text evidence="1">Belongs to the short-chain dehydrogenases/reductases (SDR) family.</text>
</comment>
<dbReference type="OrthoDB" id="1933717at2759"/>
<feature type="compositionally biased region" description="Basic and acidic residues" evidence="4">
    <location>
        <begin position="205"/>
        <end position="230"/>
    </location>
</feature>
<sequence>MRHLGPRGVRELAMLGPSLRRGPIIPLPLPATSHLTFPAAPIMDERPRGDAGIAVSTSQVNNAGVGGVVIDQDGVRALNIDPSKWLSGAAANLLEGVVIQTYDGAVECVNTNYYGIRRVTEGLLPLLKQSPSGARIVNTTSLRSELKRMPNEKLREELRKLGVASRDVATAESPLAESKDHAARAAKGRSRRQRIPRTQLGRTTRRLDPLRRSWRSTSDRRQPAGENHDVPGVKTFEVQLKLWWHLVRCPLPLRF</sequence>
<protein>
    <submittedName>
        <fullName evidence="5">Uncharacterized protein</fullName>
    </submittedName>
</protein>
<proteinExistence type="inferred from homology"/>
<dbReference type="InterPro" id="IPR036291">
    <property type="entry name" value="NAD(P)-bd_dom_sf"/>
</dbReference>
<keyword evidence="6" id="KW-1185">Reference proteome</keyword>
<feature type="region of interest" description="Disordered" evidence="4">
    <location>
        <begin position="169"/>
        <end position="230"/>
    </location>
</feature>
<evidence type="ECO:0000256" key="3">
    <source>
        <dbReference type="ARBA" id="ARBA00023002"/>
    </source>
</evidence>
<dbReference type="PANTHER" id="PTHR43490">
    <property type="entry name" value="(+)-NEOMENTHOL DEHYDROGENASE"/>
    <property type="match status" value="1"/>
</dbReference>
<dbReference type="GO" id="GO:0016020">
    <property type="term" value="C:membrane"/>
    <property type="evidence" value="ECO:0007669"/>
    <property type="project" value="TreeGrafter"/>
</dbReference>
<dbReference type="Gene3D" id="3.40.50.720">
    <property type="entry name" value="NAD(P)-binding Rossmann-like Domain"/>
    <property type="match status" value="1"/>
</dbReference>
<reference evidence="5" key="1">
    <citation type="submission" date="2020-10" db="EMBL/GenBank/DDBJ databases">
        <authorList>
            <person name="Han B."/>
            <person name="Lu T."/>
            <person name="Zhao Q."/>
            <person name="Huang X."/>
            <person name="Zhao Y."/>
        </authorList>
    </citation>
    <scope>NUCLEOTIDE SEQUENCE</scope>
</reference>
<dbReference type="AlphaFoldDB" id="A0A811NBE2"/>
<dbReference type="SUPFAM" id="SSF51735">
    <property type="entry name" value="NAD(P)-binding Rossmann-fold domains"/>
    <property type="match status" value="1"/>
</dbReference>
<keyword evidence="3" id="KW-0560">Oxidoreductase</keyword>
<evidence type="ECO:0000256" key="4">
    <source>
        <dbReference type="SAM" id="MobiDB-lite"/>
    </source>
</evidence>
<keyword evidence="2" id="KW-0521">NADP</keyword>
<evidence type="ECO:0000313" key="5">
    <source>
        <dbReference type="EMBL" id="CAD6222439.1"/>
    </source>
</evidence>
<accession>A0A811NBE2</accession>
<evidence type="ECO:0000313" key="6">
    <source>
        <dbReference type="Proteomes" id="UP000604825"/>
    </source>
</evidence>
<organism evidence="5 6">
    <name type="scientific">Miscanthus lutarioriparius</name>
    <dbReference type="NCBI Taxonomy" id="422564"/>
    <lineage>
        <taxon>Eukaryota</taxon>
        <taxon>Viridiplantae</taxon>
        <taxon>Streptophyta</taxon>
        <taxon>Embryophyta</taxon>
        <taxon>Tracheophyta</taxon>
        <taxon>Spermatophyta</taxon>
        <taxon>Magnoliopsida</taxon>
        <taxon>Liliopsida</taxon>
        <taxon>Poales</taxon>
        <taxon>Poaceae</taxon>
        <taxon>PACMAD clade</taxon>
        <taxon>Panicoideae</taxon>
        <taxon>Andropogonodae</taxon>
        <taxon>Andropogoneae</taxon>
        <taxon>Saccharinae</taxon>
        <taxon>Miscanthus</taxon>
    </lineage>
</organism>
<dbReference type="Proteomes" id="UP000604825">
    <property type="component" value="Unassembled WGS sequence"/>
</dbReference>